<name>A0A380B008_9GAMM</name>
<dbReference type="AlphaFoldDB" id="A0A380B008"/>
<evidence type="ECO:0000313" key="5">
    <source>
        <dbReference type="EMBL" id="SUI90800.1"/>
    </source>
</evidence>
<dbReference type="PANTHER" id="PTHR37423">
    <property type="entry name" value="SOLUBLE LYTIC MUREIN TRANSGLYCOSYLASE-RELATED"/>
    <property type="match status" value="1"/>
</dbReference>
<keyword evidence="2" id="KW-0732">Signal</keyword>
<dbReference type="Proteomes" id="UP000255061">
    <property type="component" value="Unassembled WGS sequence"/>
</dbReference>
<dbReference type="SUPFAM" id="SSF53955">
    <property type="entry name" value="Lysozyme-like"/>
    <property type="match status" value="1"/>
</dbReference>
<dbReference type="GO" id="GO:0000270">
    <property type="term" value="P:peptidoglycan metabolic process"/>
    <property type="evidence" value="ECO:0007669"/>
    <property type="project" value="InterPro"/>
</dbReference>
<evidence type="ECO:0000313" key="7">
    <source>
        <dbReference type="Proteomes" id="UP000255061"/>
    </source>
</evidence>
<keyword evidence="5" id="KW-0456">Lyase</keyword>
<dbReference type="CDD" id="cd00254">
    <property type="entry name" value="LT-like"/>
    <property type="match status" value="1"/>
</dbReference>
<dbReference type="EC" id="4.2.2.-" evidence="5"/>
<evidence type="ECO:0000256" key="1">
    <source>
        <dbReference type="ARBA" id="ARBA00007734"/>
    </source>
</evidence>
<dbReference type="InterPro" id="IPR008258">
    <property type="entry name" value="Transglycosylase_SLT_dom_1"/>
</dbReference>
<feature type="signal peptide" evidence="2">
    <location>
        <begin position="1"/>
        <end position="38"/>
    </location>
</feature>
<reference evidence="4 6" key="2">
    <citation type="submission" date="2018-04" db="EMBL/GenBank/DDBJ databases">
        <title>Genomic sequence of a freshwater isolate of Shewanella morhuae.</title>
        <authorList>
            <person name="Castillo D.E."/>
            <person name="Gram L."/>
        </authorList>
    </citation>
    <scope>NUCLEOTIDE SEQUENCE [LARGE SCALE GENOMIC DNA]</scope>
    <source>
        <strain evidence="4 6">CW7</strain>
    </source>
</reference>
<dbReference type="GO" id="GO:0008933">
    <property type="term" value="F:peptidoglycan lytic transglycosylase activity"/>
    <property type="evidence" value="ECO:0007669"/>
    <property type="project" value="InterPro"/>
</dbReference>
<dbReference type="Pfam" id="PF01464">
    <property type="entry name" value="SLT"/>
    <property type="match status" value="1"/>
</dbReference>
<dbReference type="GO" id="GO:0016020">
    <property type="term" value="C:membrane"/>
    <property type="evidence" value="ECO:0007669"/>
    <property type="project" value="InterPro"/>
</dbReference>
<dbReference type="RefSeq" id="WP_107884710.1">
    <property type="nucleotide sequence ID" value="NZ_BPFE01000001.1"/>
</dbReference>
<evidence type="ECO:0000259" key="3">
    <source>
        <dbReference type="Pfam" id="PF01464"/>
    </source>
</evidence>
<proteinExistence type="inferred from homology"/>
<evidence type="ECO:0000313" key="6">
    <source>
        <dbReference type="Proteomes" id="UP000240506"/>
    </source>
</evidence>
<accession>A0A380B008</accession>
<dbReference type="EMBL" id="UGYV01000001">
    <property type="protein sequence ID" value="SUI90800.1"/>
    <property type="molecule type" value="Genomic_DNA"/>
</dbReference>
<feature type="domain" description="Transglycosylase SLT" evidence="3">
    <location>
        <begin position="123"/>
        <end position="220"/>
    </location>
</feature>
<dbReference type="Proteomes" id="UP000240506">
    <property type="component" value="Unassembled WGS sequence"/>
</dbReference>
<reference evidence="5 7" key="3">
    <citation type="submission" date="2018-06" db="EMBL/GenBank/DDBJ databases">
        <authorList>
            <consortium name="Pathogen Informatics"/>
            <person name="Doyle S."/>
        </authorList>
    </citation>
    <scope>NUCLEOTIDE SEQUENCE [LARGE SCALE GENOMIC DNA]</scope>
    <source>
        <strain evidence="5 7">NCTC10736</strain>
    </source>
</reference>
<reference evidence="4" key="1">
    <citation type="submission" date="2018-03" db="EMBL/GenBank/DDBJ databases">
        <authorList>
            <person name="Dailey F.E."/>
        </authorList>
    </citation>
    <scope>NUCLEOTIDE SEQUENCE</scope>
    <source>
        <strain evidence="4">CW7</strain>
    </source>
</reference>
<comment type="similarity">
    <text evidence="1">Belongs to the transglycosylase Slt family.</text>
</comment>
<gene>
    <name evidence="5" type="primary">mltF_2</name>
    <name evidence="4" type="ORF">C9I43_16950</name>
    <name evidence="5" type="ORF">NCTC10736_03182</name>
</gene>
<organism evidence="5 7">
    <name type="scientific">Shewanella morhuae</name>
    <dbReference type="NCBI Taxonomy" id="365591"/>
    <lineage>
        <taxon>Bacteria</taxon>
        <taxon>Pseudomonadati</taxon>
        <taxon>Pseudomonadota</taxon>
        <taxon>Gammaproteobacteria</taxon>
        <taxon>Alteromonadales</taxon>
        <taxon>Shewanellaceae</taxon>
        <taxon>Shewanella</taxon>
    </lineage>
</organism>
<protein>
    <submittedName>
        <fullName evidence="4">Lytic transglycosylase domain-containing protein</fullName>
    </submittedName>
    <submittedName>
        <fullName evidence="5">Membrane-bound lytic murein transglycosylase F</fullName>
        <ecNumber evidence="5">4.2.2.-</ecNumber>
    </submittedName>
</protein>
<dbReference type="PANTHER" id="PTHR37423:SF2">
    <property type="entry name" value="MEMBRANE-BOUND LYTIC MUREIN TRANSGLYCOSYLASE C"/>
    <property type="match status" value="1"/>
</dbReference>
<dbReference type="Gene3D" id="1.10.530.10">
    <property type="match status" value="1"/>
</dbReference>
<feature type="chain" id="PRO_5016681327" evidence="2">
    <location>
        <begin position="39"/>
        <end position="247"/>
    </location>
</feature>
<keyword evidence="6" id="KW-1185">Reference proteome</keyword>
<evidence type="ECO:0000256" key="2">
    <source>
        <dbReference type="SAM" id="SignalP"/>
    </source>
</evidence>
<dbReference type="InterPro" id="IPR000189">
    <property type="entry name" value="Transglyc_AS"/>
</dbReference>
<dbReference type="EMBL" id="PYSG01000003">
    <property type="protein sequence ID" value="PTA48755.1"/>
    <property type="molecule type" value="Genomic_DNA"/>
</dbReference>
<dbReference type="PROSITE" id="PS00922">
    <property type="entry name" value="TRANSGLYCOSYLASE"/>
    <property type="match status" value="1"/>
</dbReference>
<evidence type="ECO:0000313" key="4">
    <source>
        <dbReference type="EMBL" id="PTA48755.1"/>
    </source>
</evidence>
<sequence length="247" mass="27230">MLPIRSPLTRRWTVASCLSSRSLVALGLSLLLLPSAYAQEASENSKPRIVARYSDNGIVSREGLEKLKIYQYQQTNGVTVFTDKAPVNSTYQILLYDCFACRPDSTIDWNGIRLFTANYDAVITHAAHKHQLDPALIRAVIHAESAFNARAVSRTGAMGLMQLMPNTAKEMGVANAFLPEENILGGSRYLAQMLKQFNGDVALACAAYNAGPTTVVQYNGIPPYPETQAYVERVKILLKRYREQAGA</sequence>
<dbReference type="InterPro" id="IPR023346">
    <property type="entry name" value="Lysozyme-like_dom_sf"/>
</dbReference>